<name>A0A501PR84_9PROT</name>
<dbReference type="Proteomes" id="UP000319148">
    <property type="component" value="Unassembled WGS sequence"/>
</dbReference>
<dbReference type="NCBIfam" id="NF004347">
    <property type="entry name" value="PRK05728.1-4"/>
    <property type="match status" value="1"/>
</dbReference>
<dbReference type="Pfam" id="PF04364">
    <property type="entry name" value="DNA_pol3_chi"/>
    <property type="match status" value="1"/>
</dbReference>
<protein>
    <submittedName>
        <fullName evidence="1">DNA polymerase III subunit chi</fullName>
    </submittedName>
</protein>
<dbReference type="RefSeq" id="WP_139938213.1">
    <property type="nucleotide sequence ID" value="NZ_JBHSYP010000022.1"/>
</dbReference>
<evidence type="ECO:0000313" key="2">
    <source>
        <dbReference type="Proteomes" id="UP000319148"/>
    </source>
</evidence>
<dbReference type="AlphaFoldDB" id="A0A501PR84"/>
<dbReference type="PANTHER" id="PTHR38767:SF1">
    <property type="entry name" value="DNA POLYMERASE III SUBUNIT CHI"/>
    <property type="match status" value="1"/>
</dbReference>
<sequence>MTDISFYHLQRQSLNQALPKLLQKVLERGHRAVVITGNKEMMEELDQVLWSFDPASFLPHGSKGYKWADSQPVYISTEMENPNKADVLVLTDGCKMEDFDGFARVLEMFDGTDPEKVQAARERWTAYKSSGHTLTYWQQTEAGGWSQKAS</sequence>
<dbReference type="GO" id="GO:0006260">
    <property type="term" value="P:DNA replication"/>
    <property type="evidence" value="ECO:0007669"/>
    <property type="project" value="InterPro"/>
</dbReference>
<comment type="caution">
    <text evidence="1">The sequence shown here is derived from an EMBL/GenBank/DDBJ whole genome shotgun (WGS) entry which is preliminary data.</text>
</comment>
<reference evidence="2" key="1">
    <citation type="submission" date="2019-06" db="EMBL/GenBank/DDBJ databases">
        <title>The complete genome of Emcibacter congregatus ZYLT.</title>
        <authorList>
            <person name="Zhao Z."/>
        </authorList>
    </citation>
    <scope>NUCLEOTIDE SEQUENCE [LARGE SCALE GENOMIC DNA]</scope>
    <source>
        <strain evidence="2">MCCC 1A06723</strain>
    </source>
</reference>
<accession>A0A501PR84</accession>
<dbReference type="GO" id="GO:0003887">
    <property type="term" value="F:DNA-directed DNA polymerase activity"/>
    <property type="evidence" value="ECO:0007669"/>
    <property type="project" value="InterPro"/>
</dbReference>
<dbReference type="GO" id="GO:0003677">
    <property type="term" value="F:DNA binding"/>
    <property type="evidence" value="ECO:0007669"/>
    <property type="project" value="InterPro"/>
</dbReference>
<proteinExistence type="predicted"/>
<dbReference type="SUPFAM" id="SSF102400">
    <property type="entry name" value="DNA polymerase III chi subunit"/>
    <property type="match status" value="1"/>
</dbReference>
<dbReference type="InterPro" id="IPR036768">
    <property type="entry name" value="PolIII_chi_sf"/>
</dbReference>
<dbReference type="GO" id="GO:0032298">
    <property type="term" value="P:positive regulation of DNA-templated DNA replication initiation"/>
    <property type="evidence" value="ECO:0007669"/>
    <property type="project" value="TreeGrafter"/>
</dbReference>
<dbReference type="EMBL" id="VFIY01000004">
    <property type="protein sequence ID" value="TPD62963.1"/>
    <property type="molecule type" value="Genomic_DNA"/>
</dbReference>
<dbReference type="InterPro" id="IPR007459">
    <property type="entry name" value="DNA_pol3_chi"/>
</dbReference>
<keyword evidence="2" id="KW-1185">Reference proteome</keyword>
<dbReference type="Gene3D" id="3.40.50.10110">
    <property type="entry name" value="DNA polymerase III subunit chi"/>
    <property type="match status" value="1"/>
</dbReference>
<dbReference type="PANTHER" id="PTHR38767">
    <property type="entry name" value="DNA POLYMERASE III SUBUNIT CHI"/>
    <property type="match status" value="1"/>
</dbReference>
<evidence type="ECO:0000313" key="1">
    <source>
        <dbReference type="EMBL" id="TPD62963.1"/>
    </source>
</evidence>
<gene>
    <name evidence="1" type="ORF">FIV46_02465</name>
</gene>
<dbReference type="OrthoDB" id="9795973at2"/>
<organism evidence="1 2">
    <name type="scientific">Emcibacter nanhaiensis</name>
    <dbReference type="NCBI Taxonomy" id="1505037"/>
    <lineage>
        <taxon>Bacteria</taxon>
        <taxon>Pseudomonadati</taxon>
        <taxon>Pseudomonadota</taxon>
        <taxon>Alphaproteobacteria</taxon>
        <taxon>Emcibacterales</taxon>
        <taxon>Emcibacteraceae</taxon>
        <taxon>Emcibacter</taxon>
    </lineage>
</organism>